<feature type="chain" id="PRO_5045871882" description="RagB/SusD family nutrient uptake outer membrane protein" evidence="7">
    <location>
        <begin position="18"/>
        <end position="550"/>
    </location>
</feature>
<evidence type="ECO:0000256" key="7">
    <source>
        <dbReference type="SAM" id="SignalP"/>
    </source>
</evidence>
<evidence type="ECO:0000256" key="5">
    <source>
        <dbReference type="ARBA" id="ARBA00023237"/>
    </source>
</evidence>
<evidence type="ECO:0000256" key="1">
    <source>
        <dbReference type="ARBA" id="ARBA00004442"/>
    </source>
</evidence>
<dbReference type="InterPro" id="IPR011990">
    <property type="entry name" value="TPR-like_helical_dom_sf"/>
</dbReference>
<keyword evidence="11" id="KW-1185">Reference proteome</keyword>
<feature type="region of interest" description="Disordered" evidence="6">
    <location>
        <begin position="522"/>
        <end position="550"/>
    </location>
</feature>
<evidence type="ECO:0000259" key="8">
    <source>
        <dbReference type="Pfam" id="PF07980"/>
    </source>
</evidence>
<protein>
    <recommendedName>
        <fullName evidence="12">RagB/SusD family nutrient uptake outer membrane protein</fullName>
    </recommendedName>
</protein>
<organism evidence="10 11">
    <name type="scientific">Parabacteroides faecis</name>
    <dbReference type="NCBI Taxonomy" id="1217282"/>
    <lineage>
        <taxon>Bacteria</taxon>
        <taxon>Pseudomonadati</taxon>
        <taxon>Bacteroidota</taxon>
        <taxon>Bacteroidia</taxon>
        <taxon>Bacteroidales</taxon>
        <taxon>Tannerellaceae</taxon>
        <taxon>Parabacteroides</taxon>
    </lineage>
</organism>
<evidence type="ECO:0000313" key="11">
    <source>
        <dbReference type="Proteomes" id="UP000533637"/>
    </source>
</evidence>
<gene>
    <name evidence="10" type="ORF">GGQ57_005201</name>
</gene>
<dbReference type="PROSITE" id="PS51257">
    <property type="entry name" value="PROKAR_LIPOPROTEIN"/>
    <property type="match status" value="1"/>
</dbReference>
<evidence type="ECO:0000259" key="9">
    <source>
        <dbReference type="Pfam" id="PF14322"/>
    </source>
</evidence>
<evidence type="ECO:0000256" key="3">
    <source>
        <dbReference type="ARBA" id="ARBA00022729"/>
    </source>
</evidence>
<evidence type="ECO:0000256" key="6">
    <source>
        <dbReference type="SAM" id="MobiDB-lite"/>
    </source>
</evidence>
<dbReference type="Proteomes" id="UP000533637">
    <property type="component" value="Unassembled WGS sequence"/>
</dbReference>
<comment type="similarity">
    <text evidence="2">Belongs to the SusD family.</text>
</comment>
<accession>A0ABR6KV27</accession>
<dbReference type="EMBL" id="JACHOC010000017">
    <property type="protein sequence ID" value="MBB4625249.1"/>
    <property type="molecule type" value="Genomic_DNA"/>
</dbReference>
<comment type="caution">
    <text evidence="10">The sequence shown here is derived from an EMBL/GenBank/DDBJ whole genome shotgun (WGS) entry which is preliminary data.</text>
</comment>
<evidence type="ECO:0008006" key="12">
    <source>
        <dbReference type="Google" id="ProtNLM"/>
    </source>
</evidence>
<sequence>MKFINKSWILIPGLVLATASCTDLDTQPEGGNSTSDQKQEIAEAIPERVAADLSGMYFSIGKQYCVYGEDNPRDDDFGYPAACLSLDLNGADMVSDASGYNWFSVASEYADRIYNYANPNMRWAMIYNQIKMANDIIATIPEDNTDKTLNYYKAQAIATRAFDYLTLVQQYQFTYKGNESKPAVPIVTDKVEGDLLNNPRASVQEVYDLIMDDLNTAIPLLEGYNRKSKNEIDQNVAYGLRARANLVMQNWAAAYEDATNALGGYTPYSRDEVSKPGFVDSNDHNWMWALILTPTNMPDAYPSWPSVISSFSGDSYSCGVGCYKMINTLLYTKIPDTDVRKGWWVDEKLDSPNLKNVSWRGYDGQPIGPLVVPDVKMAYLPYTNVKFGAYQGILGNNINAGDWCMMRAEEMILIQAEAKAMSGDLGGGKRILEDFVKNYRDPSYTSKATSATGFQDEVWMQRRVELWGEGFALFDILRLQKNVVRFNNRVESNFPDGFKFNLAANNGWLLMRIPRNEINANNGISESDNNNEGTLPQSGEGAGLTDGVVD</sequence>
<dbReference type="Pfam" id="PF07980">
    <property type="entry name" value="SusD_RagB"/>
    <property type="match status" value="1"/>
</dbReference>
<feature type="domain" description="SusD-like N-terminal" evidence="9">
    <location>
        <begin position="92"/>
        <end position="244"/>
    </location>
</feature>
<dbReference type="Gene3D" id="1.25.40.390">
    <property type="match status" value="1"/>
</dbReference>
<feature type="domain" description="RagB/SusD" evidence="8">
    <location>
        <begin position="380"/>
        <end position="525"/>
    </location>
</feature>
<dbReference type="RefSeq" id="WP_122357344.1">
    <property type="nucleotide sequence ID" value="NZ_BMPB01000018.1"/>
</dbReference>
<dbReference type="SUPFAM" id="SSF48452">
    <property type="entry name" value="TPR-like"/>
    <property type="match status" value="1"/>
</dbReference>
<dbReference type="InterPro" id="IPR012944">
    <property type="entry name" value="SusD_RagB_dom"/>
</dbReference>
<feature type="compositionally biased region" description="Polar residues" evidence="6">
    <location>
        <begin position="522"/>
        <end position="537"/>
    </location>
</feature>
<reference evidence="10 11" key="1">
    <citation type="submission" date="2020-08" db="EMBL/GenBank/DDBJ databases">
        <title>Genomic Encyclopedia of Type Strains, Phase IV (KMG-IV): sequencing the most valuable type-strain genomes for metagenomic binning, comparative biology and taxonomic classification.</title>
        <authorList>
            <person name="Goeker M."/>
        </authorList>
    </citation>
    <scope>NUCLEOTIDE SEQUENCE [LARGE SCALE GENOMIC DNA]</scope>
    <source>
        <strain evidence="10 11">DSM 102983</strain>
    </source>
</reference>
<keyword evidence="4" id="KW-0472">Membrane</keyword>
<name>A0ABR6KV27_9BACT</name>
<feature type="signal peptide" evidence="7">
    <location>
        <begin position="1"/>
        <end position="17"/>
    </location>
</feature>
<evidence type="ECO:0000313" key="10">
    <source>
        <dbReference type="EMBL" id="MBB4625249.1"/>
    </source>
</evidence>
<evidence type="ECO:0000256" key="4">
    <source>
        <dbReference type="ARBA" id="ARBA00023136"/>
    </source>
</evidence>
<keyword evidence="3 7" id="KW-0732">Signal</keyword>
<proteinExistence type="inferred from homology"/>
<dbReference type="Pfam" id="PF14322">
    <property type="entry name" value="SusD-like_3"/>
    <property type="match status" value="1"/>
</dbReference>
<dbReference type="InterPro" id="IPR033985">
    <property type="entry name" value="SusD-like_N"/>
</dbReference>
<keyword evidence="5" id="KW-0998">Cell outer membrane</keyword>
<evidence type="ECO:0000256" key="2">
    <source>
        <dbReference type="ARBA" id="ARBA00006275"/>
    </source>
</evidence>
<comment type="subcellular location">
    <subcellularLocation>
        <location evidence="1">Cell outer membrane</location>
    </subcellularLocation>
</comment>